<evidence type="ECO:0000256" key="8">
    <source>
        <dbReference type="SAM" id="Phobius"/>
    </source>
</evidence>
<comment type="subcellular location">
    <subcellularLocation>
        <location evidence="1">Membrane</location>
        <topology evidence="1">Multi-pass membrane protein</topology>
    </subcellularLocation>
</comment>
<dbReference type="InterPro" id="IPR036640">
    <property type="entry name" value="ABC1_TM_sf"/>
</dbReference>
<evidence type="ECO:0000259" key="9">
    <source>
        <dbReference type="PROSITE" id="PS50929"/>
    </source>
</evidence>
<keyword evidence="11" id="KW-1185">Reference proteome</keyword>
<dbReference type="PANTHER" id="PTHR24223:SF345">
    <property type="entry name" value="ABC MULTIDRUG TRANSPORTER (EUROFUNG)"/>
    <property type="match status" value="1"/>
</dbReference>
<dbReference type="STRING" id="441959.B8M5K0"/>
<dbReference type="InterPro" id="IPR044746">
    <property type="entry name" value="ABCC_6TM_D1"/>
</dbReference>
<feature type="transmembrane region" description="Helical" evidence="8">
    <location>
        <begin position="64"/>
        <end position="85"/>
    </location>
</feature>
<dbReference type="VEuPathDB" id="FungiDB:TSTA_031530"/>
<evidence type="ECO:0000256" key="1">
    <source>
        <dbReference type="ARBA" id="ARBA00004141"/>
    </source>
</evidence>
<evidence type="ECO:0000313" key="10">
    <source>
        <dbReference type="EMBL" id="EED19894.1"/>
    </source>
</evidence>
<dbReference type="SUPFAM" id="SSF90123">
    <property type="entry name" value="ABC transporter transmembrane region"/>
    <property type="match status" value="1"/>
</dbReference>
<dbReference type="Pfam" id="PF00664">
    <property type="entry name" value="ABC_membrane"/>
    <property type="match status" value="1"/>
</dbReference>
<keyword evidence="4" id="KW-0547">Nucleotide-binding</keyword>
<dbReference type="CDD" id="cd18579">
    <property type="entry name" value="ABC_6TM_ABCC_D1"/>
    <property type="match status" value="1"/>
</dbReference>
<feature type="domain" description="ABC transmembrane type-1" evidence="9">
    <location>
        <begin position="245"/>
        <end position="521"/>
    </location>
</feature>
<dbReference type="GO" id="GO:0140359">
    <property type="term" value="F:ABC-type transporter activity"/>
    <property type="evidence" value="ECO:0007669"/>
    <property type="project" value="InterPro"/>
</dbReference>
<dbReference type="EMBL" id="EQ962654">
    <property type="protein sequence ID" value="EED19894.1"/>
    <property type="molecule type" value="Genomic_DNA"/>
</dbReference>
<dbReference type="HOGENOM" id="CLU_000604_27_5_1"/>
<feature type="transmembrane region" description="Helical" evidence="8">
    <location>
        <begin position="278"/>
        <end position="298"/>
    </location>
</feature>
<keyword evidence="3 8" id="KW-0812">Transmembrane</keyword>
<dbReference type="GO" id="GO:0016020">
    <property type="term" value="C:membrane"/>
    <property type="evidence" value="ECO:0007669"/>
    <property type="project" value="UniProtKB-SubCell"/>
</dbReference>
<keyword evidence="2" id="KW-0813">Transport</keyword>
<dbReference type="Pfam" id="PF00005">
    <property type="entry name" value="ABC_tran"/>
    <property type="match status" value="1"/>
</dbReference>
<dbReference type="Gene3D" id="1.20.1560.10">
    <property type="entry name" value="ABC transporter type 1, transmembrane domain"/>
    <property type="match status" value="1"/>
</dbReference>
<name>B8M5K0_TALSN</name>
<feature type="transmembrane region" description="Helical" evidence="8">
    <location>
        <begin position="494"/>
        <end position="516"/>
    </location>
</feature>
<reference evidence="11" key="1">
    <citation type="journal article" date="2015" name="Genome Announc.">
        <title>Genome sequence of the AIDS-associated pathogen Penicillium marneffei (ATCC18224) and its near taxonomic relative Talaromyces stipitatus (ATCC10500).</title>
        <authorList>
            <person name="Nierman W.C."/>
            <person name="Fedorova-Abrams N.D."/>
            <person name="Andrianopoulos A."/>
        </authorList>
    </citation>
    <scope>NUCLEOTIDE SEQUENCE [LARGE SCALE GENOMIC DNA]</scope>
    <source>
        <strain evidence="11">ATCC 10500 / CBS 375.48 / QM 6759 / NRRL 1006</strain>
    </source>
</reference>
<dbReference type="GO" id="GO:0005524">
    <property type="term" value="F:ATP binding"/>
    <property type="evidence" value="ECO:0007669"/>
    <property type="project" value="UniProtKB-KW"/>
</dbReference>
<evidence type="ECO:0000313" key="11">
    <source>
        <dbReference type="Proteomes" id="UP000001745"/>
    </source>
</evidence>
<keyword evidence="7 8" id="KW-0472">Membrane</keyword>
<evidence type="ECO:0000256" key="3">
    <source>
        <dbReference type="ARBA" id="ARBA00022692"/>
    </source>
</evidence>
<feature type="transmembrane region" description="Helical" evidence="8">
    <location>
        <begin position="167"/>
        <end position="185"/>
    </location>
</feature>
<evidence type="ECO:0000256" key="5">
    <source>
        <dbReference type="ARBA" id="ARBA00022840"/>
    </source>
</evidence>
<accession>B8M5K0</accession>
<gene>
    <name evidence="10" type="ORF">TSTA_031530</name>
</gene>
<evidence type="ECO:0000256" key="7">
    <source>
        <dbReference type="ARBA" id="ARBA00023136"/>
    </source>
</evidence>
<dbReference type="OrthoDB" id="4506394at2759"/>
<dbReference type="SUPFAM" id="SSF52540">
    <property type="entry name" value="P-loop containing nucleoside triphosphate hydrolases"/>
    <property type="match status" value="1"/>
</dbReference>
<evidence type="ECO:0000256" key="6">
    <source>
        <dbReference type="ARBA" id="ARBA00022989"/>
    </source>
</evidence>
<dbReference type="InterPro" id="IPR011527">
    <property type="entry name" value="ABC1_TM_dom"/>
</dbReference>
<dbReference type="InterPro" id="IPR050173">
    <property type="entry name" value="ABC_transporter_C-like"/>
</dbReference>
<dbReference type="eggNOG" id="KOG0054">
    <property type="taxonomic scope" value="Eukaryota"/>
</dbReference>
<organism evidence="10 11">
    <name type="scientific">Talaromyces stipitatus (strain ATCC 10500 / CBS 375.48 / QM 6759 / NRRL 1006)</name>
    <name type="common">Penicillium stipitatum</name>
    <dbReference type="NCBI Taxonomy" id="441959"/>
    <lineage>
        <taxon>Eukaryota</taxon>
        <taxon>Fungi</taxon>
        <taxon>Dikarya</taxon>
        <taxon>Ascomycota</taxon>
        <taxon>Pezizomycotina</taxon>
        <taxon>Eurotiomycetes</taxon>
        <taxon>Eurotiomycetidae</taxon>
        <taxon>Eurotiales</taxon>
        <taxon>Trichocomaceae</taxon>
        <taxon>Talaromyces</taxon>
        <taxon>Talaromyces sect. Talaromyces</taxon>
    </lineage>
</organism>
<dbReference type="InParanoid" id="B8M5K0"/>
<dbReference type="GeneID" id="8107764"/>
<proteinExistence type="predicted"/>
<dbReference type="InterPro" id="IPR003439">
    <property type="entry name" value="ABC_transporter-like_ATP-bd"/>
</dbReference>
<feature type="transmembrane region" description="Helical" evidence="8">
    <location>
        <begin position="97"/>
        <end position="117"/>
    </location>
</feature>
<dbReference type="PROSITE" id="PS50929">
    <property type="entry name" value="ABC_TM1F"/>
    <property type="match status" value="1"/>
</dbReference>
<protein>
    <submittedName>
        <fullName evidence="10">Oligomycin resistance ATP-dependent permease yor1, putative</fullName>
    </submittedName>
</protein>
<dbReference type="GO" id="GO:0016887">
    <property type="term" value="F:ATP hydrolysis activity"/>
    <property type="evidence" value="ECO:0007669"/>
    <property type="project" value="InterPro"/>
</dbReference>
<dbReference type="AlphaFoldDB" id="B8M5K0"/>
<dbReference type="InterPro" id="IPR027417">
    <property type="entry name" value="P-loop_NTPase"/>
</dbReference>
<feature type="transmembrane region" description="Helical" evidence="8">
    <location>
        <begin position="458"/>
        <end position="482"/>
    </location>
</feature>
<dbReference type="PhylomeDB" id="B8M5K0"/>
<feature type="transmembrane region" description="Helical" evidence="8">
    <location>
        <begin position="129"/>
        <end position="146"/>
    </location>
</feature>
<dbReference type="RefSeq" id="XP_002480328.1">
    <property type="nucleotide sequence ID" value="XM_002480283.1"/>
</dbReference>
<evidence type="ECO:0000256" key="4">
    <source>
        <dbReference type="ARBA" id="ARBA00022741"/>
    </source>
</evidence>
<feature type="transmembrane region" description="Helical" evidence="8">
    <location>
        <begin position="375"/>
        <end position="394"/>
    </location>
</feature>
<keyword evidence="5" id="KW-0067">ATP-binding</keyword>
<evidence type="ECO:0000256" key="2">
    <source>
        <dbReference type="ARBA" id="ARBA00022448"/>
    </source>
</evidence>
<keyword evidence="6 8" id="KW-1133">Transmembrane helix</keyword>
<dbReference type="OMA" id="WALPRIY"/>
<dbReference type="PANTHER" id="PTHR24223">
    <property type="entry name" value="ATP-BINDING CASSETTE SUB-FAMILY C"/>
    <property type="match status" value="1"/>
</dbReference>
<dbReference type="Gene3D" id="3.40.50.300">
    <property type="entry name" value="P-loop containing nucleotide triphosphate hydrolases"/>
    <property type="match status" value="1"/>
</dbReference>
<sequence>MPNSTLLRYLSGGGVFPTTPRRAAEVTRLTKRREGESELGKVIDVYRKQCCRELMRTGALEQPILYLGALFVSTLAALGLSLLLLKESQRSYRASDFTTLYLLASTLCDVIILAAPSQVDRHAYISRAVSFRCCIHSMLLVIECCTKRHAASDAIRKQRAPEERHGILSRIFFLWINPILLQWYTNVLVNQDLPPLSQYMKPELTREAMIQAWSKVAKPETKMSLPLALMKCVKQPFLAAIVPRLFLIIFQYSQPILIRESIRYVVAYPTNTESNQGFWLVLSAIAVYLGLALSTAVYQHRKNRLKLMTRSCLVGVIHHKIINSPAVSYDNGEATTLMSTDADSLDDVAGMVHEIWAHVIEVIIGIGLLASQVGWIWPLPLLLIYLCSYMSRFVTKNLQPRQKAWNSTTQSRIAAISSMLSSMKVVKMLGYQHNLVNRIQELRGEELWAASKLRWIMVYYNMSANALGIFSPAITLVISALISVARGGRLDTETAFTTIAILSMVTHPANMVMTIVPRVVAAFAGFERIQAFLLQPSLQDTRQILQEETQSSPAIQIRDVQIGHESVVLQNINIEVAPGSFTIISGPTGSGKSNLLRAILGEVTPTQGSISLSTRNIAYCAQKP</sequence>
<dbReference type="Proteomes" id="UP000001745">
    <property type="component" value="Unassembled WGS sequence"/>
</dbReference>